<dbReference type="AlphaFoldDB" id="A0A232FLM4"/>
<dbReference type="SUPFAM" id="SSF50249">
    <property type="entry name" value="Nucleic acid-binding proteins"/>
    <property type="match status" value="1"/>
</dbReference>
<dbReference type="PANTHER" id="PTHR12150:SF13">
    <property type="entry name" value="METHYLTRANSFERASE C9ORF114-RELATED"/>
    <property type="match status" value="1"/>
</dbReference>
<comment type="similarity">
    <text evidence="1">Belongs to the class IV-like SAM-binding methyltransferase superfamily.</text>
</comment>
<feature type="coiled-coil region" evidence="2">
    <location>
        <begin position="38"/>
        <end position="70"/>
    </location>
</feature>
<evidence type="ECO:0000313" key="4">
    <source>
        <dbReference type="EMBL" id="OXU31409.1"/>
    </source>
</evidence>
<dbReference type="SUPFAM" id="SSF75217">
    <property type="entry name" value="alpha/beta knot"/>
    <property type="match status" value="1"/>
</dbReference>
<feature type="region of interest" description="Disordered" evidence="3">
    <location>
        <begin position="378"/>
        <end position="420"/>
    </location>
</feature>
<dbReference type="Proteomes" id="UP000215335">
    <property type="component" value="Unassembled WGS sequence"/>
</dbReference>
<evidence type="ECO:0000256" key="1">
    <source>
        <dbReference type="ARBA" id="ARBA00009841"/>
    </source>
</evidence>
<evidence type="ECO:0000256" key="3">
    <source>
        <dbReference type="SAM" id="MobiDB-lite"/>
    </source>
</evidence>
<evidence type="ECO:0000256" key="2">
    <source>
        <dbReference type="SAM" id="Coils"/>
    </source>
</evidence>
<dbReference type="PANTHER" id="PTHR12150">
    <property type="entry name" value="CLASS IV SAM-BINDING METHYLTRANSFERASE-RELATED"/>
    <property type="match status" value="1"/>
</dbReference>
<name>A0A232FLM4_9HYME</name>
<gene>
    <name evidence="4" type="ORF">TSAR_005860</name>
</gene>
<keyword evidence="5" id="KW-1185">Reference proteome</keyword>
<feature type="compositionally biased region" description="Low complexity" evidence="3">
    <location>
        <begin position="399"/>
        <end position="409"/>
    </location>
</feature>
<dbReference type="Pfam" id="PF02598">
    <property type="entry name" value="Methyltrn_RNA_3"/>
    <property type="match status" value="1"/>
</dbReference>
<feature type="compositionally biased region" description="Polar residues" evidence="3">
    <location>
        <begin position="410"/>
        <end position="420"/>
    </location>
</feature>
<accession>A0A232FLM4</accession>
<dbReference type="InterPro" id="IPR012340">
    <property type="entry name" value="NA-bd_OB-fold"/>
</dbReference>
<dbReference type="STRING" id="543379.A0A232FLM4"/>
<evidence type="ECO:0000313" key="5">
    <source>
        <dbReference type="Proteomes" id="UP000215335"/>
    </source>
</evidence>
<reference evidence="4 5" key="1">
    <citation type="journal article" date="2017" name="Curr. Biol.">
        <title>The Evolution of Venom by Co-option of Single-Copy Genes.</title>
        <authorList>
            <person name="Martinson E.O."/>
            <person name="Mrinalini"/>
            <person name="Kelkar Y.D."/>
            <person name="Chang C.H."/>
            <person name="Werren J.H."/>
        </authorList>
    </citation>
    <scope>NUCLEOTIDE SEQUENCE [LARGE SCALE GENOMIC DNA]</scope>
    <source>
        <strain evidence="4 5">Alberta</strain>
        <tissue evidence="4">Whole body</tissue>
    </source>
</reference>
<dbReference type="InterPro" id="IPR029028">
    <property type="entry name" value="Alpha/beta_knot_MTases"/>
</dbReference>
<dbReference type="InterPro" id="IPR003750">
    <property type="entry name" value="Put_MeTrfase-C9orf114-like"/>
</dbReference>
<dbReference type="OrthoDB" id="361029at2759"/>
<dbReference type="Gene3D" id="2.40.50.140">
    <property type="entry name" value="Nucleic acid-binding proteins"/>
    <property type="match status" value="1"/>
</dbReference>
<proteinExistence type="inferred from homology"/>
<protein>
    <submittedName>
        <fullName evidence="4">Uncharacterized protein</fullName>
    </submittedName>
</protein>
<sequence>MVNSRRAYVQICKQGTMLSAKQSGKSWKEVNREFKERRKKWREERLVKKARLEEEQKNEQSLEKAIAEENTFEVRNVSTVSIAVPGSILDNAQSHELRTYVAGQIARAACIYKVDEVIVFDDKGEITEDEKKKLRRDEVLGEARPGCLQLARILQYLECPQYLRKYFFPIHKDLQYAGLLNPLDAPHHLRQQDVSLYREGVVSNKPLKVGKGSLINVGLLTDVRVDKVLTSGLRVTVKIPESQENPKKPKGIIVPPSLPRADTGIYWGYSVKLASSLSDIFAKCPYPGGYDVSIGTSDKGTSVDDIAPKSLKYKHALIVFGGLAGIEEAIEADSNLDIDDASLVFNMYLNTCPQQGSRTIRTEEAILLTLAELRNKLDPEFPPLDNPQFPQEQHEDSKSNNGMNSKSNNEVGTSESDGSE</sequence>
<dbReference type="Gene3D" id="3.40.1280.10">
    <property type="match status" value="1"/>
</dbReference>
<dbReference type="InterPro" id="IPR029026">
    <property type="entry name" value="tRNA_m1G_MTases_N"/>
</dbReference>
<keyword evidence="2" id="KW-0175">Coiled coil</keyword>
<dbReference type="EMBL" id="NNAY01000061">
    <property type="protein sequence ID" value="OXU31409.1"/>
    <property type="molecule type" value="Genomic_DNA"/>
</dbReference>
<comment type="caution">
    <text evidence="4">The sequence shown here is derived from an EMBL/GenBank/DDBJ whole genome shotgun (WGS) entry which is preliminary data.</text>
</comment>
<dbReference type="CDD" id="cd18086">
    <property type="entry name" value="HsC9orf114-like"/>
    <property type="match status" value="1"/>
</dbReference>
<organism evidence="4 5">
    <name type="scientific">Trichomalopsis sarcophagae</name>
    <dbReference type="NCBI Taxonomy" id="543379"/>
    <lineage>
        <taxon>Eukaryota</taxon>
        <taxon>Metazoa</taxon>
        <taxon>Ecdysozoa</taxon>
        <taxon>Arthropoda</taxon>
        <taxon>Hexapoda</taxon>
        <taxon>Insecta</taxon>
        <taxon>Pterygota</taxon>
        <taxon>Neoptera</taxon>
        <taxon>Endopterygota</taxon>
        <taxon>Hymenoptera</taxon>
        <taxon>Apocrita</taxon>
        <taxon>Proctotrupomorpha</taxon>
        <taxon>Chalcidoidea</taxon>
        <taxon>Pteromalidae</taxon>
        <taxon>Pteromalinae</taxon>
        <taxon>Trichomalopsis</taxon>
    </lineage>
</organism>